<keyword evidence="4 5" id="KW-0472">Membrane</keyword>
<name>A0A192A8A1_9RALS</name>
<dbReference type="EMBL" id="CP012607">
    <property type="protein sequence ID" value="ANH77042.1"/>
    <property type="molecule type" value="Genomic_DNA"/>
</dbReference>
<dbReference type="GO" id="GO:0030255">
    <property type="term" value="P:protein secretion by the type IV secretion system"/>
    <property type="evidence" value="ECO:0007669"/>
    <property type="project" value="InterPro"/>
</dbReference>
<gene>
    <name evidence="7" type="ORF">A9Y76_28885</name>
    <name evidence="6" type="ORF">ACS15_5863</name>
</gene>
<dbReference type="GeneID" id="61530035"/>
<comment type="subcellular location">
    <subcellularLocation>
        <location evidence="1">Membrane</location>
        <topology evidence="1">Multi-pass membrane protein</topology>
    </subcellularLocation>
</comment>
<dbReference type="AlphaFoldDB" id="A0A192A8A1"/>
<dbReference type="RefSeq" id="WP_004636233.1">
    <property type="nucleotide sequence ID" value="NZ_CP012607.1"/>
</dbReference>
<dbReference type="EMBL" id="CP016025">
    <property type="protein sequence ID" value="ANJ76624.1"/>
    <property type="molecule type" value="Genomic_DNA"/>
</dbReference>
<feature type="transmembrane region" description="Helical" evidence="5">
    <location>
        <begin position="279"/>
        <end position="303"/>
    </location>
</feature>
<feature type="transmembrane region" description="Helical" evidence="5">
    <location>
        <begin position="205"/>
        <end position="224"/>
    </location>
</feature>
<dbReference type="OrthoDB" id="9068384at2"/>
<dbReference type="InterPro" id="IPR007688">
    <property type="entry name" value="Conjugal_tfr_TrbL/VirB6"/>
</dbReference>
<dbReference type="PATRIC" id="fig|190721.6.peg.5818"/>
<evidence type="ECO:0000256" key="1">
    <source>
        <dbReference type="ARBA" id="ARBA00004141"/>
    </source>
</evidence>
<geneLocation type="plasmid" evidence="8"/>
<accession>A0A192A8A1</accession>
<evidence type="ECO:0000313" key="7">
    <source>
        <dbReference type="EMBL" id="ANJ76624.1"/>
    </source>
</evidence>
<keyword evidence="9" id="KW-1185">Reference proteome</keyword>
<feature type="transmembrane region" description="Helical" evidence="5">
    <location>
        <begin position="236"/>
        <end position="259"/>
    </location>
</feature>
<dbReference type="KEGG" id="rin:ACS15_5863"/>
<dbReference type="Proteomes" id="UP000078572">
    <property type="component" value="Plasmid pRI-2"/>
</dbReference>
<keyword evidence="2 5" id="KW-0812">Transmembrane</keyword>
<protein>
    <submittedName>
        <fullName evidence="7">Conjugal transfer protein TrbL</fullName>
    </submittedName>
    <submittedName>
        <fullName evidence="6">TrbL/VirB6 plasmid conjugal transfer family protein</fullName>
    </submittedName>
</protein>
<organism evidence="7 9">
    <name type="scientific">Ralstonia insidiosa</name>
    <dbReference type="NCBI Taxonomy" id="190721"/>
    <lineage>
        <taxon>Bacteria</taxon>
        <taxon>Pseudomonadati</taxon>
        <taxon>Pseudomonadota</taxon>
        <taxon>Betaproteobacteria</taxon>
        <taxon>Burkholderiales</taxon>
        <taxon>Burkholderiaceae</taxon>
        <taxon>Ralstonia</taxon>
    </lineage>
</organism>
<dbReference type="GO" id="GO:0016020">
    <property type="term" value="C:membrane"/>
    <property type="evidence" value="ECO:0007669"/>
    <property type="project" value="UniProtKB-SubCell"/>
</dbReference>
<dbReference type="Proteomes" id="UP000077927">
    <property type="component" value="Plasmid unnamed"/>
</dbReference>
<geneLocation type="plasmid" evidence="9">
    <name>pri-2</name>
</geneLocation>
<geneLocation type="plasmid" evidence="6">
    <name>unnamed</name>
</geneLocation>
<reference evidence="9" key="2">
    <citation type="submission" date="2016-06" db="EMBL/GenBank/DDBJ databases">
        <authorList>
            <person name="Xu Y."/>
            <person name="Nagy A."/>
            <person name="Yan X."/>
            <person name="Kim S.W."/>
            <person name="Haley B."/>
            <person name="Liu N.T."/>
            <person name="Nou X."/>
        </authorList>
    </citation>
    <scope>NUCLEOTIDE SEQUENCE [LARGE SCALE GENOMIC DNA]</scope>
    <source>
        <strain evidence="9">ATCC 49129</strain>
        <plasmid evidence="9">pri-2</plasmid>
    </source>
</reference>
<keyword evidence="3 5" id="KW-1133">Transmembrane helix</keyword>
<feature type="transmembrane region" description="Helical" evidence="5">
    <location>
        <begin position="66"/>
        <end position="87"/>
    </location>
</feature>
<evidence type="ECO:0000313" key="8">
    <source>
        <dbReference type="Proteomes" id="UP000077927"/>
    </source>
</evidence>
<feature type="transmembrane region" description="Helical" evidence="5">
    <location>
        <begin position="31"/>
        <end position="51"/>
    </location>
</feature>
<reference evidence="7" key="3">
    <citation type="submission" date="2016-06" db="EMBL/GenBank/DDBJ databases">
        <authorList>
            <person name="Kjaerup R.B."/>
            <person name="Dalgaard T.S."/>
            <person name="Juul-Madsen H.R."/>
        </authorList>
    </citation>
    <scope>NUCLEOTIDE SEQUENCE [LARGE SCALE GENOMIC DNA]</scope>
    <source>
        <strain evidence="7">ATCC 49129</strain>
        <plasmid evidence="7">pRI-2</plasmid>
    </source>
</reference>
<evidence type="ECO:0000313" key="9">
    <source>
        <dbReference type="Proteomes" id="UP000078572"/>
    </source>
</evidence>
<sequence length="338" mass="35869">MDDILSTINQLFAAVQSAGSSLENLFVSDGIDLLAALGLIVATWHTLLWLLDGDFPNYFSMMLRHVVKVAVLLLILTTWSGTVHSYFVSNMQTMADRVAGGSADSNTLANTLVGAIQTVMSGTRTQSHTVCTDVPDYTLDGGIPTGTSHQDCHDVNDNALDNTSFWTAFKTLPVVLLTLLAKAIALIAMVLCVLIFVVVVQMGSILLHIAFCLGPILVPWFVFPPTEFLFENWLRAVIGAGLYKVIAWIMMGLVMKGVVPGFNALLQKVAATNGVGSEIYYNTAYLALIALALVASIGAFLMWQVPAIASTYAGGGGASLKGFGKGAISKMAQGNGAS</sequence>
<evidence type="ECO:0000256" key="2">
    <source>
        <dbReference type="ARBA" id="ARBA00022692"/>
    </source>
</evidence>
<keyword evidence="7" id="KW-0614">Plasmid</keyword>
<geneLocation type="plasmid" evidence="7">
    <name>pRI-2</name>
</geneLocation>
<evidence type="ECO:0000256" key="5">
    <source>
        <dbReference type="SAM" id="Phobius"/>
    </source>
</evidence>
<evidence type="ECO:0000256" key="4">
    <source>
        <dbReference type="ARBA" id="ARBA00023136"/>
    </source>
</evidence>
<feature type="transmembrane region" description="Helical" evidence="5">
    <location>
        <begin position="174"/>
        <end position="199"/>
    </location>
</feature>
<evidence type="ECO:0000256" key="3">
    <source>
        <dbReference type="ARBA" id="ARBA00022989"/>
    </source>
</evidence>
<reference evidence="6 8" key="1">
    <citation type="submission" date="2015-09" db="EMBL/GenBank/DDBJ databases">
        <authorList>
            <person name="Xu Y."/>
            <person name="Nagy A."/>
            <person name="Liu N.T."/>
            <person name="Nou X."/>
        </authorList>
    </citation>
    <scope>NUCLEOTIDE SEQUENCE [LARGE SCALE GENOMIC DNA]</scope>
    <source>
        <strain evidence="6 8">FC1138</strain>
        <plasmid evidence="8">Plasmid</plasmid>
        <plasmid evidence="6">unnamed</plasmid>
    </source>
</reference>
<evidence type="ECO:0000313" key="6">
    <source>
        <dbReference type="EMBL" id="ANH77042.1"/>
    </source>
</evidence>
<proteinExistence type="predicted"/>
<dbReference type="Pfam" id="PF04610">
    <property type="entry name" value="TrbL"/>
    <property type="match status" value="1"/>
</dbReference>